<proteinExistence type="predicted"/>
<dbReference type="GeneID" id="36579023"/>
<dbReference type="Proteomes" id="UP000235371">
    <property type="component" value="Unassembled WGS sequence"/>
</dbReference>
<name>A0A2J6SQ29_9HELO</name>
<dbReference type="EMBL" id="KZ613895">
    <property type="protein sequence ID" value="PMD52888.1"/>
    <property type="molecule type" value="Genomic_DNA"/>
</dbReference>
<keyword evidence="2" id="KW-1185">Reference proteome</keyword>
<evidence type="ECO:0000313" key="1">
    <source>
        <dbReference type="EMBL" id="PMD52888.1"/>
    </source>
</evidence>
<protein>
    <submittedName>
        <fullName evidence="1">Uncharacterized protein</fullName>
    </submittedName>
</protein>
<gene>
    <name evidence="1" type="ORF">K444DRAFT_193434</name>
</gene>
<dbReference type="InParanoid" id="A0A2J6SQ29"/>
<sequence length="155" mass="17824">MMDMKGLFLTFPESDASLQVWARRLTPCSMPATRILHPRSLFSHSMNDCYRYTSLPRHTLRSLFTGLKKNEHKIVGGISHHTIFMPCPTHSHMARIFQAASSNNQVLHCATDYSDFSDTITMEPWIQDAVRCWQIWAAIFSERTGLWIFSHHGLG</sequence>
<organism evidence="1 2">
    <name type="scientific">Hyaloscypha bicolor E</name>
    <dbReference type="NCBI Taxonomy" id="1095630"/>
    <lineage>
        <taxon>Eukaryota</taxon>
        <taxon>Fungi</taxon>
        <taxon>Dikarya</taxon>
        <taxon>Ascomycota</taxon>
        <taxon>Pezizomycotina</taxon>
        <taxon>Leotiomycetes</taxon>
        <taxon>Helotiales</taxon>
        <taxon>Hyaloscyphaceae</taxon>
        <taxon>Hyaloscypha</taxon>
        <taxon>Hyaloscypha bicolor</taxon>
    </lineage>
</organism>
<reference evidence="1 2" key="1">
    <citation type="submission" date="2016-04" db="EMBL/GenBank/DDBJ databases">
        <title>A degradative enzymes factory behind the ericoid mycorrhizal symbiosis.</title>
        <authorList>
            <consortium name="DOE Joint Genome Institute"/>
            <person name="Martino E."/>
            <person name="Morin E."/>
            <person name="Grelet G."/>
            <person name="Kuo A."/>
            <person name="Kohler A."/>
            <person name="Daghino S."/>
            <person name="Barry K."/>
            <person name="Choi C."/>
            <person name="Cichocki N."/>
            <person name="Clum A."/>
            <person name="Copeland A."/>
            <person name="Hainaut M."/>
            <person name="Haridas S."/>
            <person name="Labutti K."/>
            <person name="Lindquist E."/>
            <person name="Lipzen A."/>
            <person name="Khouja H.-R."/>
            <person name="Murat C."/>
            <person name="Ohm R."/>
            <person name="Olson A."/>
            <person name="Spatafora J."/>
            <person name="Veneault-Fourrey C."/>
            <person name="Henrissat B."/>
            <person name="Grigoriev I."/>
            <person name="Martin F."/>
            <person name="Perotto S."/>
        </authorList>
    </citation>
    <scope>NUCLEOTIDE SEQUENCE [LARGE SCALE GENOMIC DNA]</scope>
    <source>
        <strain evidence="1 2">E</strain>
    </source>
</reference>
<dbReference type="AlphaFoldDB" id="A0A2J6SQ29"/>
<accession>A0A2J6SQ29</accession>
<evidence type="ECO:0000313" key="2">
    <source>
        <dbReference type="Proteomes" id="UP000235371"/>
    </source>
</evidence>
<dbReference type="RefSeq" id="XP_024729792.1">
    <property type="nucleotide sequence ID" value="XM_024870941.1"/>
</dbReference>